<keyword evidence="8" id="KW-1185">Reference proteome</keyword>
<dbReference type="GO" id="GO:0004197">
    <property type="term" value="F:cysteine-type endopeptidase activity"/>
    <property type="evidence" value="ECO:0007669"/>
    <property type="project" value="InterPro"/>
</dbReference>
<dbReference type="STRING" id="1095629.A0A0C9Y4Q4"/>
<sequence>MATKERRRPVSSRSVSKARKQVAEDLADGLATKLTISSSKGKQKAAQEVVSEGDLRISAMRAVNSASQELSNVVRSGWKQSLPNLSKTTQSNAESFALTAEENLCVLRRICLQDMDVERAAVSVLGKLVTLDMHDCAITALESMHPRICALLYVTTPTSNDHRCHLLSIPLPSPLPTDITLLTLTSTYLAHALSTLVSISTIPQVFDALSSSLALPTSFSFLTWVPSISSLPVKQTDAMLTRSYSAITKLCSASTSTTSSTAKTKATNPSPNPERVFQLRMYALGCLCHTSKGTVESGTFWEQVTRSAVAFVKTSQPLLPEVEETVTNLVLCESAGMLVCAQKREDRLSFLEGKGFVGFCEYWMAFAKRAGDICALERIGKLMQHDVPTPSSSKIAEPVGTTQAQDGNAITKEATRICAEFAQVTTLLEQRPVEHDVLIKHLESCTVLIKTSTCLLSLLFSEDQELARISGKVDRAFERLRRMAVKSLDSLSSDTSRTEVKAFVVSCVGLLQKLAVSAAQKSDIITRALDSLFVLARTTLNVQDPRTYVPAFEHLGGAVSILDSVPQDADIDNANYMRCISGTYYNISGSLYQATRYGATVPFLREACLLGAKALSMKGRGKGKGKAKEEANPKTKREVDEEIEWNQLEEQLYRRWELLAVCYSKNGDRRNAYGAFQQCICAFPFMSSGFETQTDENSLGDIFGASASSSVKQLMATIDRVSYIGACELLLPPEGVSLRSPQRFAAPDDGNPVMDPRVVGVLLEQQIDGLQPSQWKEGVRGVFVKLLRDSLDVYDAASFPIRRSRVLIRCMAFAYRDSGDDWTLTLGNVQEMGSEVERLLTAQNLARDVALAPYRLQYRASAHLWLALHAHKRADPEQSTAMAQHADQACQILKDLLTLGLAGSPRVARKGLSPKVRKVSSPLTQIPRIVSPKVTRTTRRRVPAAPKKAAPIKSNSRAAARPPVTPQVKPRAALQPVSLNTARTPPRPSLDVAAKAKSPLTFDDFDQFLGLLQLTARLLGLLCPVLPKVHILDLTRKLCERHAGVASDGYISASIDLAHEYVKLGKMRRAAMIFNLALGVVRNGQASPEVSSAFLLRFAESLALIEDVSRSSSVYNEALDHSSRLDTEEKGLSTLQRIHTRVKRLERAAMASYIFGLIQYCKEDVATPLEGMLQSLRLWNRAVDTLGRLNPLPQSSAKPSSESNPFEMTSLKEALTTEQTSAPAQPQPTPNKTYPSRSFIHDLEWRTAEGLFSTLFALSQMYLTRGSPREAEYFAQQAQDLAEALNVPTVVGRALARKGEVQLHLGQLQEANATLEKAAALLSHLPGIDTIVVHRLRAECNERSAQHEDAQELYLSTVKILEELDGAFQQFETLAFGPRRSLGASPRTKLLPDTVAPELLATVLQQHIWLRRDQPDEDFNGLLEKFLSLPSSSRMKADENSLMGKLTLYNVYARFRADMFLSSLTESTIAIPMGMSIKHKATFALPTQDVLNALEEAEKLFQANLSLTSRNGSVLKLRDAAISLALIKTFQTSLGRPGNGGSVVTAALLDVSTAITLRRDMLESIEHKFSALHMSDDLQWPLITSDGTPHPRSKIQRPGRFNVDLESDDDAEDSALREDTLIQAYWTSIREKYRSRRLDVQSLSTSETGNLPENWIVININITDDKSTLFISRREGGVEGSQPLVFCVPLKGRRDNGDDNEEDHLGFDDAIGELREIVRLSDEGTKTAVNIKSDDEEARANWWKLRGDLDTRLRELLENIEFCWLGAFKTILSPRSDATPEMISDLRAQFDKIFQRSLHVKNKKTKQRTGNHKNTASQAQAPSQMTLDDPILRCFSTLSPKCKDEELEDLIYFILDLYSFHGVPVAIAEVDIFQLVVDLRTVLEEHTAKLRQRKKTITGKTTTSLAKDQDEHLFLVLDKNVQGIPWESIPILRGRSVSRIPNIEFLYDRLAFAKWKRQGEPVEDDPITGAVVDPRKGYFILNPSGDLARTEGRFRDWAHGMKKAGWDGVIGQTVSEQQFVNALKTQDLVVYFGHGGGEQYIRSHRIRSLPKCAATMLWGCSSGALRELGDFDRTGTPYNYMLAGCPTLVANLWDVTDKDIDKFSQSVFDKLGLTPADVSNWNEPGKEPHASPSLSVVASVAQSRDSCKLKYLTGAAPVVYGIPFYI</sequence>
<evidence type="ECO:0000256" key="5">
    <source>
        <dbReference type="SAM" id="MobiDB-lite"/>
    </source>
</evidence>
<comment type="catalytic activity">
    <reaction evidence="1">
        <text>All bonds known to be hydrolyzed by this endopeptidase have arginine in P1 and an acidic residue in P4. P6 is often occupied by an acidic residue or by a hydroxy-amino-acid residue, the phosphorylation of which enhances cleavage.</text>
        <dbReference type="EC" id="3.4.22.49"/>
    </reaction>
</comment>
<dbReference type="GO" id="GO:0005737">
    <property type="term" value="C:cytoplasm"/>
    <property type="evidence" value="ECO:0007669"/>
    <property type="project" value="TreeGrafter"/>
</dbReference>
<dbReference type="InterPro" id="IPR005314">
    <property type="entry name" value="Peptidase_C50"/>
</dbReference>
<dbReference type="EC" id="3.4.22.49" evidence="2"/>
<feature type="compositionally biased region" description="Polar residues" evidence="5">
    <location>
        <begin position="1812"/>
        <end position="1823"/>
    </location>
</feature>
<dbReference type="PANTHER" id="PTHR12792:SF0">
    <property type="entry name" value="SEPARIN"/>
    <property type="match status" value="1"/>
</dbReference>
<organism evidence="7 8">
    <name type="scientific">Laccaria amethystina LaAM-08-1</name>
    <dbReference type="NCBI Taxonomy" id="1095629"/>
    <lineage>
        <taxon>Eukaryota</taxon>
        <taxon>Fungi</taxon>
        <taxon>Dikarya</taxon>
        <taxon>Basidiomycota</taxon>
        <taxon>Agaricomycotina</taxon>
        <taxon>Agaricomycetes</taxon>
        <taxon>Agaricomycetidae</taxon>
        <taxon>Agaricales</taxon>
        <taxon>Agaricineae</taxon>
        <taxon>Hydnangiaceae</taxon>
        <taxon>Laccaria</taxon>
    </lineage>
</organism>
<feature type="region of interest" description="Disordered" evidence="5">
    <location>
        <begin position="1802"/>
        <end position="1823"/>
    </location>
</feature>
<dbReference type="PROSITE" id="PS51700">
    <property type="entry name" value="SEPARIN"/>
    <property type="match status" value="1"/>
</dbReference>
<feature type="compositionally biased region" description="Basic residues" evidence="5">
    <location>
        <begin position="1802"/>
        <end position="1811"/>
    </location>
</feature>
<evidence type="ECO:0000256" key="1">
    <source>
        <dbReference type="ARBA" id="ARBA00000451"/>
    </source>
</evidence>
<dbReference type="HOGENOM" id="CLU_000777_0_0_1"/>
<protein>
    <recommendedName>
        <fullName evidence="2">separase</fullName>
        <ecNumber evidence="2">3.4.22.49</ecNumber>
    </recommendedName>
</protein>
<dbReference type="GO" id="GO:0044732">
    <property type="term" value="C:mitotic spindle pole body"/>
    <property type="evidence" value="ECO:0007669"/>
    <property type="project" value="TreeGrafter"/>
</dbReference>
<evidence type="ECO:0000313" key="8">
    <source>
        <dbReference type="Proteomes" id="UP000054477"/>
    </source>
</evidence>
<dbReference type="GO" id="GO:0051307">
    <property type="term" value="P:meiotic chromosome separation"/>
    <property type="evidence" value="ECO:0007669"/>
    <property type="project" value="TreeGrafter"/>
</dbReference>
<gene>
    <name evidence="7" type="ORF">K443DRAFT_675385</name>
</gene>
<dbReference type="Gene3D" id="1.25.40.10">
    <property type="entry name" value="Tetratricopeptide repeat domain"/>
    <property type="match status" value="1"/>
</dbReference>
<proteinExistence type="predicted"/>
<feature type="region of interest" description="Disordered" evidence="5">
    <location>
        <begin position="1585"/>
        <end position="1609"/>
    </location>
</feature>
<dbReference type="GO" id="GO:0005634">
    <property type="term" value="C:nucleus"/>
    <property type="evidence" value="ECO:0007669"/>
    <property type="project" value="InterPro"/>
</dbReference>
<name>A0A0C9Y4Q4_9AGAR</name>
<evidence type="ECO:0000256" key="3">
    <source>
        <dbReference type="ARBA" id="ARBA00022801"/>
    </source>
</evidence>
<feature type="domain" description="Peptidase C50" evidence="6">
    <location>
        <begin position="1974"/>
        <end position="2071"/>
    </location>
</feature>
<evidence type="ECO:0000256" key="2">
    <source>
        <dbReference type="ARBA" id="ARBA00012489"/>
    </source>
</evidence>
<dbReference type="GO" id="GO:0006508">
    <property type="term" value="P:proteolysis"/>
    <property type="evidence" value="ECO:0007669"/>
    <property type="project" value="InterPro"/>
</dbReference>
<dbReference type="PANTHER" id="PTHR12792">
    <property type="entry name" value="EXTRA SPINDLE POLES 1-RELATED"/>
    <property type="match status" value="1"/>
</dbReference>
<reference evidence="8" key="2">
    <citation type="submission" date="2015-01" db="EMBL/GenBank/DDBJ databases">
        <title>Evolutionary Origins and Diversification of the Mycorrhizal Mutualists.</title>
        <authorList>
            <consortium name="DOE Joint Genome Institute"/>
            <consortium name="Mycorrhizal Genomics Consortium"/>
            <person name="Kohler A."/>
            <person name="Kuo A."/>
            <person name="Nagy L.G."/>
            <person name="Floudas D."/>
            <person name="Copeland A."/>
            <person name="Barry K.W."/>
            <person name="Cichocki N."/>
            <person name="Veneault-Fourrey C."/>
            <person name="LaButti K."/>
            <person name="Lindquist E.A."/>
            <person name="Lipzen A."/>
            <person name="Lundell T."/>
            <person name="Morin E."/>
            <person name="Murat C."/>
            <person name="Riley R."/>
            <person name="Ohm R."/>
            <person name="Sun H."/>
            <person name="Tunlid A."/>
            <person name="Henrissat B."/>
            <person name="Grigoriev I.V."/>
            <person name="Hibbett D.S."/>
            <person name="Martin F."/>
        </authorList>
    </citation>
    <scope>NUCLEOTIDE SEQUENCE [LARGE SCALE GENOMIC DNA]</scope>
    <source>
        <strain evidence="8">LaAM-08-1</strain>
    </source>
</reference>
<reference evidence="7 8" key="1">
    <citation type="submission" date="2014-04" db="EMBL/GenBank/DDBJ databases">
        <authorList>
            <consortium name="DOE Joint Genome Institute"/>
            <person name="Kuo A."/>
            <person name="Kohler A."/>
            <person name="Nagy L.G."/>
            <person name="Floudas D."/>
            <person name="Copeland A."/>
            <person name="Barry K.W."/>
            <person name="Cichocki N."/>
            <person name="Veneault-Fourrey C."/>
            <person name="LaButti K."/>
            <person name="Lindquist E.A."/>
            <person name="Lipzen A."/>
            <person name="Lundell T."/>
            <person name="Morin E."/>
            <person name="Murat C."/>
            <person name="Sun H."/>
            <person name="Tunlid A."/>
            <person name="Henrissat B."/>
            <person name="Grigoriev I.V."/>
            <person name="Hibbett D.S."/>
            <person name="Martin F."/>
            <person name="Nordberg H.P."/>
            <person name="Cantor M.N."/>
            <person name="Hua S.X."/>
        </authorList>
    </citation>
    <scope>NUCLEOTIDE SEQUENCE [LARGE SCALE GENOMIC DNA]</scope>
    <source>
        <strain evidence="7 8">LaAM-08-1</strain>
    </source>
</reference>
<dbReference type="GO" id="GO:0072686">
    <property type="term" value="C:mitotic spindle"/>
    <property type="evidence" value="ECO:0007669"/>
    <property type="project" value="TreeGrafter"/>
</dbReference>
<dbReference type="SMART" id="SM00028">
    <property type="entry name" value="TPR"/>
    <property type="match status" value="5"/>
</dbReference>
<dbReference type="SUPFAM" id="SSF48452">
    <property type="entry name" value="TPR-like"/>
    <property type="match status" value="2"/>
</dbReference>
<keyword evidence="4" id="KW-0159">Chromosome partition</keyword>
<dbReference type="InterPro" id="IPR019734">
    <property type="entry name" value="TPR_rpt"/>
</dbReference>
<evidence type="ECO:0000256" key="4">
    <source>
        <dbReference type="ARBA" id="ARBA00022829"/>
    </source>
</evidence>
<accession>A0A0C9Y4Q4</accession>
<dbReference type="OrthoDB" id="10255632at2759"/>
<dbReference type="InterPro" id="IPR011990">
    <property type="entry name" value="TPR-like_helical_dom_sf"/>
</dbReference>
<dbReference type="InterPro" id="IPR030397">
    <property type="entry name" value="SEPARIN_core_dom"/>
</dbReference>
<dbReference type="EMBL" id="KN838563">
    <property type="protein sequence ID" value="KIK05107.1"/>
    <property type="molecule type" value="Genomic_DNA"/>
</dbReference>
<evidence type="ECO:0000313" key="7">
    <source>
        <dbReference type="EMBL" id="KIK05107.1"/>
    </source>
</evidence>
<dbReference type="Pfam" id="PF03568">
    <property type="entry name" value="Separin_C"/>
    <property type="match status" value="1"/>
</dbReference>
<feature type="region of interest" description="Disordered" evidence="5">
    <location>
        <begin position="935"/>
        <end position="971"/>
    </location>
</feature>
<keyword evidence="3" id="KW-0378">Hydrolase</keyword>
<dbReference type="Proteomes" id="UP000054477">
    <property type="component" value="Unassembled WGS sequence"/>
</dbReference>
<evidence type="ECO:0000259" key="6">
    <source>
        <dbReference type="PROSITE" id="PS51700"/>
    </source>
</evidence>
<feature type="compositionally biased region" description="Low complexity" evidence="5">
    <location>
        <begin position="943"/>
        <end position="953"/>
    </location>
</feature>